<dbReference type="AlphaFoldDB" id="A0A699JEH0"/>
<comment type="caution">
    <text evidence="2">The sequence shown here is derived from an EMBL/GenBank/DDBJ whole genome shotgun (WGS) entry which is preliminary data.</text>
</comment>
<accession>A0A699JEH0</accession>
<protein>
    <submittedName>
        <fullName evidence="2">Uncharacterized protein</fullName>
    </submittedName>
</protein>
<proteinExistence type="predicted"/>
<evidence type="ECO:0000313" key="2">
    <source>
        <dbReference type="EMBL" id="GFA29083.1"/>
    </source>
</evidence>
<name>A0A699JEH0_TANCI</name>
<gene>
    <name evidence="2" type="ORF">Tci_601055</name>
</gene>
<organism evidence="2">
    <name type="scientific">Tanacetum cinerariifolium</name>
    <name type="common">Dalmatian daisy</name>
    <name type="synonym">Chrysanthemum cinerariifolium</name>
    <dbReference type="NCBI Taxonomy" id="118510"/>
    <lineage>
        <taxon>Eukaryota</taxon>
        <taxon>Viridiplantae</taxon>
        <taxon>Streptophyta</taxon>
        <taxon>Embryophyta</taxon>
        <taxon>Tracheophyta</taxon>
        <taxon>Spermatophyta</taxon>
        <taxon>Magnoliopsida</taxon>
        <taxon>eudicotyledons</taxon>
        <taxon>Gunneridae</taxon>
        <taxon>Pentapetalae</taxon>
        <taxon>asterids</taxon>
        <taxon>campanulids</taxon>
        <taxon>Asterales</taxon>
        <taxon>Asteraceae</taxon>
        <taxon>Asteroideae</taxon>
        <taxon>Anthemideae</taxon>
        <taxon>Anthemidinae</taxon>
        <taxon>Tanacetum</taxon>
    </lineage>
</organism>
<dbReference type="EMBL" id="BKCJ010399170">
    <property type="protein sequence ID" value="GFA29083.1"/>
    <property type="molecule type" value="Genomic_DNA"/>
</dbReference>
<evidence type="ECO:0000256" key="1">
    <source>
        <dbReference type="SAM" id="Coils"/>
    </source>
</evidence>
<sequence length="109" mass="12818">MMREWMDSQIKANERMKNQVVELECQINQGVRNHQVVIHFLERKLKFLNGKLEVQRTISLPHTTIPKSRQEDVEGIFKPPAIRNEHENDDVEIVEEDEIELIPTMPNSS</sequence>
<reference evidence="2" key="1">
    <citation type="journal article" date="2019" name="Sci. Rep.">
        <title>Draft genome of Tanacetum cinerariifolium, the natural source of mosquito coil.</title>
        <authorList>
            <person name="Yamashiro T."/>
            <person name="Shiraishi A."/>
            <person name="Satake H."/>
            <person name="Nakayama K."/>
        </authorList>
    </citation>
    <scope>NUCLEOTIDE SEQUENCE</scope>
</reference>
<keyword evidence="1" id="KW-0175">Coiled coil</keyword>
<feature type="coiled-coil region" evidence="1">
    <location>
        <begin position="6"/>
        <end position="33"/>
    </location>
</feature>